<sequence>MRLPPPPPAPPPPGPAPARCCPPRPRPRLRLPTGGPRPRGTLSPPALSARSGRAPQVSAGAQPLSHAGPRAACSEPNPCTQVVMNSHSYNGSVGRPLGSGPGALGRDPPDPEAGHPPQPPHSPGLQVVVAKSEPARPSPGSPRGQPQDQDDDEDDEED</sequence>
<evidence type="ECO:0000313" key="3">
    <source>
        <dbReference type="Proteomes" id="UP000236370"/>
    </source>
</evidence>
<feature type="compositionally biased region" description="Acidic residues" evidence="1">
    <location>
        <begin position="148"/>
        <end position="158"/>
    </location>
</feature>
<feature type="non-terminal residue" evidence="2">
    <location>
        <position position="158"/>
    </location>
</feature>
<dbReference type="EMBL" id="NBAG03000278">
    <property type="protein sequence ID" value="PNI50538.1"/>
    <property type="molecule type" value="Genomic_DNA"/>
</dbReference>
<feature type="compositionally biased region" description="Pro residues" evidence="1">
    <location>
        <begin position="1"/>
        <end position="24"/>
    </location>
</feature>
<dbReference type="Proteomes" id="UP000236370">
    <property type="component" value="Unassembled WGS sequence"/>
</dbReference>
<feature type="compositionally biased region" description="Polar residues" evidence="1">
    <location>
        <begin position="77"/>
        <end position="91"/>
    </location>
</feature>
<accession>A0A2J8LTF5</accession>
<organism evidence="2 3">
    <name type="scientific">Pan troglodytes</name>
    <name type="common">Chimpanzee</name>
    <dbReference type="NCBI Taxonomy" id="9598"/>
    <lineage>
        <taxon>Eukaryota</taxon>
        <taxon>Metazoa</taxon>
        <taxon>Chordata</taxon>
        <taxon>Craniata</taxon>
        <taxon>Vertebrata</taxon>
        <taxon>Euteleostomi</taxon>
        <taxon>Mammalia</taxon>
        <taxon>Eutheria</taxon>
        <taxon>Euarchontoglires</taxon>
        <taxon>Primates</taxon>
        <taxon>Haplorrhini</taxon>
        <taxon>Catarrhini</taxon>
        <taxon>Hominidae</taxon>
        <taxon>Pan</taxon>
    </lineage>
</organism>
<gene>
    <name evidence="2" type="ORF">CK820_G0026104</name>
</gene>
<feature type="compositionally biased region" description="Low complexity" evidence="1">
    <location>
        <begin position="30"/>
        <end position="45"/>
    </location>
</feature>
<protein>
    <submittedName>
        <fullName evidence="2">KCNN1 isoform 4</fullName>
    </submittedName>
</protein>
<evidence type="ECO:0000256" key="1">
    <source>
        <dbReference type="SAM" id="MobiDB-lite"/>
    </source>
</evidence>
<evidence type="ECO:0000313" key="2">
    <source>
        <dbReference type="EMBL" id="PNI50538.1"/>
    </source>
</evidence>
<feature type="region of interest" description="Disordered" evidence="1">
    <location>
        <begin position="1"/>
        <end position="158"/>
    </location>
</feature>
<proteinExistence type="predicted"/>
<dbReference type="AlphaFoldDB" id="A0A2J8LTF5"/>
<comment type="caution">
    <text evidence="2">The sequence shown here is derived from an EMBL/GenBank/DDBJ whole genome shotgun (WGS) entry which is preliminary data.</text>
</comment>
<name>A0A2J8LTF5_PANTR</name>
<reference evidence="2 3" key="1">
    <citation type="submission" date="2017-12" db="EMBL/GenBank/DDBJ databases">
        <title>High-resolution comparative analysis of great ape genomes.</title>
        <authorList>
            <person name="Pollen A."/>
            <person name="Hastie A."/>
            <person name="Hormozdiari F."/>
            <person name="Dougherty M."/>
            <person name="Liu R."/>
            <person name="Chaisson M."/>
            <person name="Hoppe E."/>
            <person name="Hill C."/>
            <person name="Pang A."/>
            <person name="Hillier L."/>
            <person name="Baker C."/>
            <person name="Armstrong J."/>
            <person name="Shendure J."/>
            <person name="Paten B."/>
            <person name="Wilson R."/>
            <person name="Chao H."/>
            <person name="Schneider V."/>
            <person name="Ventura M."/>
            <person name="Kronenberg Z."/>
            <person name="Murali S."/>
            <person name="Gordon D."/>
            <person name="Cantsilieris S."/>
            <person name="Munson K."/>
            <person name="Nelson B."/>
            <person name="Raja A."/>
            <person name="Underwood J."/>
            <person name="Diekhans M."/>
            <person name="Fiddes I."/>
            <person name="Haussler D."/>
            <person name="Eichler E."/>
        </authorList>
    </citation>
    <scope>NUCLEOTIDE SEQUENCE [LARGE SCALE GENOMIC DNA]</scope>
    <source>
        <strain evidence="2">Yerkes chimp pedigree #C0471</strain>
    </source>
</reference>